<dbReference type="GO" id="GO:0003989">
    <property type="term" value="F:acetyl-CoA carboxylase activity"/>
    <property type="evidence" value="ECO:0007669"/>
    <property type="project" value="InterPro"/>
</dbReference>
<dbReference type="EMBL" id="FNEN01000003">
    <property type="protein sequence ID" value="SDI55680.1"/>
    <property type="molecule type" value="Genomic_DNA"/>
</dbReference>
<comment type="function">
    <text evidence="3">This protein is a component of the acetyl coenzyme A carboxylase complex; first, biotin carboxylase catalyzes the carboxylation of the carrier protein and then the transcarboxylase transfers the carboxyl group to form malonyl-CoA.</text>
</comment>
<reference evidence="6 7" key="1">
    <citation type="submission" date="2016-10" db="EMBL/GenBank/DDBJ databases">
        <authorList>
            <person name="de Groot N.N."/>
        </authorList>
    </citation>
    <scope>NUCLEOTIDE SEQUENCE [LARGE SCALE GENOMIC DNA]</scope>
    <source>
        <strain evidence="6 7">DSM 21771</strain>
    </source>
</reference>
<name>A0A1G8LKC6_9BACI</name>
<evidence type="ECO:0000256" key="2">
    <source>
        <dbReference type="ARBA" id="ARBA00023267"/>
    </source>
</evidence>
<feature type="region of interest" description="Disordered" evidence="4">
    <location>
        <begin position="25"/>
        <end position="97"/>
    </location>
</feature>
<protein>
    <recommendedName>
        <fullName evidence="1 3">Biotin carboxyl carrier protein of acetyl-CoA carboxylase</fullName>
    </recommendedName>
</protein>
<dbReference type="PANTHER" id="PTHR45266">
    <property type="entry name" value="OXALOACETATE DECARBOXYLASE ALPHA CHAIN"/>
    <property type="match status" value="1"/>
</dbReference>
<proteinExistence type="predicted"/>
<dbReference type="PROSITE" id="PS50968">
    <property type="entry name" value="BIOTINYL_LIPOYL"/>
    <property type="match status" value="1"/>
</dbReference>
<evidence type="ECO:0000259" key="5">
    <source>
        <dbReference type="PROSITE" id="PS50968"/>
    </source>
</evidence>
<dbReference type="CDD" id="cd06850">
    <property type="entry name" value="biotinyl_domain"/>
    <property type="match status" value="1"/>
</dbReference>
<dbReference type="AlphaFoldDB" id="A0A1G8LKC6"/>
<dbReference type="OrthoDB" id="9811735at2"/>
<feature type="compositionally biased region" description="Basic and acidic residues" evidence="4">
    <location>
        <begin position="26"/>
        <end position="39"/>
    </location>
</feature>
<dbReference type="Gene3D" id="2.40.50.100">
    <property type="match status" value="1"/>
</dbReference>
<keyword evidence="3" id="KW-0275">Fatty acid biosynthesis</keyword>
<dbReference type="NCBIfam" id="TIGR00531">
    <property type="entry name" value="BCCP"/>
    <property type="match status" value="1"/>
</dbReference>
<dbReference type="GO" id="GO:0006633">
    <property type="term" value="P:fatty acid biosynthetic process"/>
    <property type="evidence" value="ECO:0007669"/>
    <property type="project" value="UniProtKB-UniPathway"/>
</dbReference>
<comment type="pathway">
    <text evidence="3">Lipid metabolism; fatty acid biosynthesis.</text>
</comment>
<dbReference type="InterPro" id="IPR011053">
    <property type="entry name" value="Single_hybrid_motif"/>
</dbReference>
<feature type="domain" description="Lipoyl-binding" evidence="5">
    <location>
        <begin position="81"/>
        <end position="157"/>
    </location>
</feature>
<dbReference type="InterPro" id="IPR050709">
    <property type="entry name" value="Biotin_Carboxyl_Carrier/Decarb"/>
</dbReference>
<evidence type="ECO:0000313" key="7">
    <source>
        <dbReference type="Proteomes" id="UP000198853"/>
    </source>
</evidence>
<keyword evidence="3" id="KW-0276">Fatty acid metabolism</keyword>
<dbReference type="Proteomes" id="UP000198853">
    <property type="component" value="Unassembled WGS sequence"/>
</dbReference>
<keyword evidence="3" id="KW-0444">Lipid biosynthesis</keyword>
<dbReference type="RefSeq" id="WP_090396611.1">
    <property type="nucleotide sequence ID" value="NZ_FNEN01000003.1"/>
</dbReference>
<gene>
    <name evidence="6" type="ORF">SAMN04488123_103118</name>
</gene>
<dbReference type="InterPro" id="IPR001249">
    <property type="entry name" value="AcCoA_biotinCC"/>
</dbReference>
<evidence type="ECO:0000256" key="3">
    <source>
        <dbReference type="RuleBase" id="RU364072"/>
    </source>
</evidence>
<sequence>MYSIDEIKELLKAVDESGIAELEVTGEDHSGVVIRKESKTVAQQAPAPPVQVAAPTERSQPEEQAETPRADTTGASTDENAEKITSPMVGTFYRGPSPDADSYVQVGDRIGESSVVCIVEAMKLMNEIEAETEGEIIEILVENGELVDYGQPLFLVKTG</sequence>
<accession>A0A1G8LKC6</accession>
<dbReference type="Pfam" id="PF00364">
    <property type="entry name" value="Biotin_lipoyl"/>
    <property type="match status" value="1"/>
</dbReference>
<dbReference type="GO" id="GO:0009317">
    <property type="term" value="C:acetyl-CoA carboxylase complex"/>
    <property type="evidence" value="ECO:0007669"/>
    <property type="project" value="InterPro"/>
</dbReference>
<dbReference type="PRINTS" id="PR01071">
    <property type="entry name" value="ACOABIOTINCC"/>
</dbReference>
<dbReference type="PANTHER" id="PTHR45266:SF3">
    <property type="entry name" value="OXALOACETATE DECARBOXYLASE ALPHA CHAIN"/>
    <property type="match status" value="1"/>
</dbReference>
<dbReference type="InterPro" id="IPR000089">
    <property type="entry name" value="Biotin_lipoyl"/>
</dbReference>
<dbReference type="SUPFAM" id="SSF51230">
    <property type="entry name" value="Single hybrid motif"/>
    <property type="match status" value="1"/>
</dbReference>
<keyword evidence="7" id="KW-1185">Reference proteome</keyword>
<keyword evidence="2 3" id="KW-0092">Biotin</keyword>
<organism evidence="6 7">
    <name type="scientific">Natribacillus halophilus</name>
    <dbReference type="NCBI Taxonomy" id="549003"/>
    <lineage>
        <taxon>Bacteria</taxon>
        <taxon>Bacillati</taxon>
        <taxon>Bacillota</taxon>
        <taxon>Bacilli</taxon>
        <taxon>Bacillales</taxon>
        <taxon>Bacillaceae</taxon>
        <taxon>Natribacillus</taxon>
    </lineage>
</organism>
<feature type="compositionally biased region" description="Low complexity" evidence="4">
    <location>
        <begin position="41"/>
        <end position="55"/>
    </location>
</feature>
<dbReference type="UniPathway" id="UPA00094"/>
<evidence type="ECO:0000256" key="4">
    <source>
        <dbReference type="SAM" id="MobiDB-lite"/>
    </source>
</evidence>
<evidence type="ECO:0000256" key="1">
    <source>
        <dbReference type="ARBA" id="ARBA00017562"/>
    </source>
</evidence>
<keyword evidence="3" id="KW-0443">Lipid metabolism</keyword>
<evidence type="ECO:0000313" key="6">
    <source>
        <dbReference type="EMBL" id="SDI55680.1"/>
    </source>
</evidence>